<dbReference type="PANTHER" id="PTHR11236:SF9">
    <property type="entry name" value="ANTHRANILATE SYNTHASE COMPONENT 1"/>
    <property type="match status" value="1"/>
</dbReference>
<evidence type="ECO:0000313" key="16">
    <source>
        <dbReference type="Proteomes" id="UP000199662"/>
    </source>
</evidence>
<reference evidence="15 16" key="1">
    <citation type="submission" date="2016-10" db="EMBL/GenBank/DDBJ databases">
        <authorList>
            <person name="de Groot N.N."/>
        </authorList>
    </citation>
    <scope>NUCLEOTIDE SEQUENCE [LARGE SCALE GENOMIC DNA]</scope>
    <source>
        <strain evidence="15 16">DSM 2179</strain>
    </source>
</reference>
<dbReference type="InterPro" id="IPR015890">
    <property type="entry name" value="Chorismate_C"/>
</dbReference>
<keyword evidence="7 12" id="KW-0822">Tryptophan biosynthesis</keyword>
<comment type="function">
    <text evidence="10 12">Part of a heterotetrameric complex that catalyzes the two-step biosynthesis of anthranilate, an intermediate in the biosynthesis of L-tryptophan. In the first step, the glutamine-binding beta subunit (TrpG) of anthranilate synthase (AS) provides the glutamine amidotransferase activity which generates ammonia as a substrate that, along with chorismate, is used in the second step, catalyzed by the large alpha subunit of AS (TrpE) to produce anthranilate. In the absence of TrpG, TrpE can synthesize anthranilate directly from chorismate and high concentrations of ammonia.</text>
</comment>
<dbReference type="Pfam" id="PF04715">
    <property type="entry name" value="Anth_synt_I_N"/>
    <property type="match status" value="1"/>
</dbReference>
<comment type="similarity">
    <text evidence="2 12">Belongs to the anthranilate synthase component I family.</text>
</comment>
<keyword evidence="12" id="KW-0460">Magnesium</keyword>
<gene>
    <name evidence="12" type="primary">trpE</name>
    <name evidence="15" type="ORF">SAMN05660742_11441</name>
</gene>
<feature type="domain" description="Chorismate-utilising enzyme C-terminal" evidence="13">
    <location>
        <begin position="229"/>
        <end position="481"/>
    </location>
</feature>
<evidence type="ECO:0000256" key="10">
    <source>
        <dbReference type="ARBA" id="ARBA00025634"/>
    </source>
</evidence>
<evidence type="ECO:0000256" key="2">
    <source>
        <dbReference type="ARBA" id="ARBA00009562"/>
    </source>
</evidence>
<dbReference type="AlphaFoldDB" id="A0A1H7B7A2"/>
<evidence type="ECO:0000256" key="5">
    <source>
        <dbReference type="ARBA" id="ARBA00020653"/>
    </source>
</evidence>
<feature type="domain" description="Anthranilate synthase component I N-terminal" evidence="14">
    <location>
        <begin position="29"/>
        <end position="166"/>
    </location>
</feature>
<dbReference type="NCBIfam" id="TIGR00564">
    <property type="entry name" value="trpE_most"/>
    <property type="match status" value="1"/>
</dbReference>
<dbReference type="EC" id="4.1.3.27" evidence="4 12"/>
<comment type="cofactor">
    <cofactor evidence="12">
        <name>Mg(2+)</name>
        <dbReference type="ChEBI" id="CHEBI:18420"/>
    </cofactor>
</comment>
<name>A0A1H7B7A2_9FIRM</name>
<sequence length="499" mass="55484">MHISPSLEEFIESTKTANVIAITAEISTDLDTPVSIYYKLVGDDQGFILESVAAAQKFGRFSFIGAEPFAQVKTYKNHTRVLENKKEIIVTGNPVQAMKTYLEKFNTAADNILLPLLNGGAIGYLNYESVGTFDRVRGLNIDEAKLLGQFMICRVLVIMDHLKNTAKLVYLAEVNENDDAAFIYNEGICKMESVKNTLKAAVNDHSVKKNTVKDHKKIDFLQDFGKVDQVFLEKIRIAKEHIAAGDIFQIVLSEQFRCNITKPAFHFYRRLRQINPSPYMFYLNFGEIKLVGSSPEMLVKISGDQVFTYPIAGARPRGIDAQTDAALAAELRCDTKECAEHAMLVDLARNDIGRISKPGTVKVTKLMEVEKFSHVMHMVSEVCGQVKQGSHSMDVLGACFPAGTLSGAPKIRAMEIINELETVERNAYGGTVGYIDFNGNMDMCITIRTIRIEGDEAIVQAGAGIVADSIAEKEYKEILQKAKAMFQTIEEVEDDDFID</sequence>
<dbReference type="InterPro" id="IPR006805">
    <property type="entry name" value="Anth_synth_I_N"/>
</dbReference>
<keyword evidence="9 12" id="KW-0456">Lyase</keyword>
<dbReference type="Pfam" id="PF00425">
    <property type="entry name" value="Chorismate_bind"/>
    <property type="match status" value="1"/>
</dbReference>
<evidence type="ECO:0000256" key="3">
    <source>
        <dbReference type="ARBA" id="ARBA00011575"/>
    </source>
</evidence>
<accession>A0A1H7B7A2</accession>
<evidence type="ECO:0000259" key="14">
    <source>
        <dbReference type="Pfam" id="PF04715"/>
    </source>
</evidence>
<comment type="subunit">
    <text evidence="3 12">Heterotetramer consisting of two non-identical subunits: a beta subunit (TrpG) and a large alpha subunit (TrpE).</text>
</comment>
<keyword evidence="6 12" id="KW-0028">Amino-acid biosynthesis</keyword>
<evidence type="ECO:0000256" key="8">
    <source>
        <dbReference type="ARBA" id="ARBA00023141"/>
    </source>
</evidence>
<comment type="catalytic activity">
    <reaction evidence="11 12">
        <text>chorismate + L-glutamine = anthranilate + pyruvate + L-glutamate + H(+)</text>
        <dbReference type="Rhea" id="RHEA:21732"/>
        <dbReference type="ChEBI" id="CHEBI:15361"/>
        <dbReference type="ChEBI" id="CHEBI:15378"/>
        <dbReference type="ChEBI" id="CHEBI:16567"/>
        <dbReference type="ChEBI" id="CHEBI:29748"/>
        <dbReference type="ChEBI" id="CHEBI:29985"/>
        <dbReference type="ChEBI" id="CHEBI:58359"/>
        <dbReference type="EC" id="4.1.3.27"/>
    </reaction>
</comment>
<keyword evidence="8 12" id="KW-0057">Aromatic amino acid biosynthesis</keyword>
<evidence type="ECO:0000256" key="11">
    <source>
        <dbReference type="ARBA" id="ARBA00047683"/>
    </source>
</evidence>
<evidence type="ECO:0000256" key="7">
    <source>
        <dbReference type="ARBA" id="ARBA00022822"/>
    </source>
</evidence>
<dbReference type="InterPro" id="IPR005256">
    <property type="entry name" value="Anth_synth_I_PabB"/>
</dbReference>
<dbReference type="SUPFAM" id="SSF56322">
    <property type="entry name" value="ADC synthase"/>
    <property type="match status" value="1"/>
</dbReference>
<evidence type="ECO:0000256" key="6">
    <source>
        <dbReference type="ARBA" id="ARBA00022605"/>
    </source>
</evidence>
<dbReference type="Proteomes" id="UP000199662">
    <property type="component" value="Unassembled WGS sequence"/>
</dbReference>
<dbReference type="RefSeq" id="WP_091832791.1">
    <property type="nucleotide sequence ID" value="NZ_FNZK01000014.1"/>
</dbReference>
<evidence type="ECO:0000256" key="4">
    <source>
        <dbReference type="ARBA" id="ARBA00012266"/>
    </source>
</evidence>
<keyword evidence="12" id="KW-0479">Metal-binding</keyword>
<comment type="pathway">
    <text evidence="1 12">Amino-acid biosynthesis; L-tryptophan biosynthesis; L-tryptophan from chorismate: step 1/5.</text>
</comment>
<evidence type="ECO:0000313" key="15">
    <source>
        <dbReference type="EMBL" id="SEJ70160.1"/>
    </source>
</evidence>
<dbReference type="GO" id="GO:0000162">
    <property type="term" value="P:L-tryptophan biosynthetic process"/>
    <property type="evidence" value="ECO:0007669"/>
    <property type="project" value="UniProtKB-UniPathway"/>
</dbReference>
<dbReference type="PANTHER" id="PTHR11236">
    <property type="entry name" value="AMINOBENZOATE/ANTHRANILATE SYNTHASE"/>
    <property type="match status" value="1"/>
</dbReference>
<organism evidence="15 16">
    <name type="scientific">Propionispira arboris</name>
    <dbReference type="NCBI Taxonomy" id="84035"/>
    <lineage>
        <taxon>Bacteria</taxon>
        <taxon>Bacillati</taxon>
        <taxon>Bacillota</taxon>
        <taxon>Negativicutes</taxon>
        <taxon>Selenomonadales</taxon>
        <taxon>Selenomonadaceae</taxon>
        <taxon>Propionispira</taxon>
    </lineage>
</organism>
<proteinExistence type="inferred from homology"/>
<evidence type="ECO:0000259" key="13">
    <source>
        <dbReference type="Pfam" id="PF00425"/>
    </source>
</evidence>
<dbReference type="InterPro" id="IPR005801">
    <property type="entry name" value="ADC_synthase"/>
</dbReference>
<dbReference type="GO" id="GO:0004049">
    <property type="term" value="F:anthranilate synthase activity"/>
    <property type="evidence" value="ECO:0007669"/>
    <property type="project" value="UniProtKB-EC"/>
</dbReference>
<dbReference type="PRINTS" id="PR00095">
    <property type="entry name" value="ANTSNTHASEI"/>
</dbReference>
<keyword evidence="16" id="KW-1185">Reference proteome</keyword>
<dbReference type="InterPro" id="IPR019999">
    <property type="entry name" value="Anth_synth_I-like"/>
</dbReference>
<dbReference type="EMBL" id="FNZK01000014">
    <property type="protein sequence ID" value="SEJ70160.1"/>
    <property type="molecule type" value="Genomic_DNA"/>
</dbReference>
<dbReference type="Gene3D" id="3.60.120.10">
    <property type="entry name" value="Anthranilate synthase"/>
    <property type="match status" value="1"/>
</dbReference>
<dbReference type="UniPathway" id="UPA00035">
    <property type="reaction ID" value="UER00040"/>
</dbReference>
<dbReference type="STRING" id="84035.SAMN05660742_11441"/>
<evidence type="ECO:0000256" key="1">
    <source>
        <dbReference type="ARBA" id="ARBA00004873"/>
    </source>
</evidence>
<evidence type="ECO:0000256" key="9">
    <source>
        <dbReference type="ARBA" id="ARBA00023239"/>
    </source>
</evidence>
<dbReference type="GO" id="GO:0046872">
    <property type="term" value="F:metal ion binding"/>
    <property type="evidence" value="ECO:0007669"/>
    <property type="project" value="UniProtKB-KW"/>
</dbReference>
<protein>
    <recommendedName>
        <fullName evidence="5 12">Anthranilate synthase component 1</fullName>
        <ecNumber evidence="4 12">4.1.3.27</ecNumber>
    </recommendedName>
</protein>
<evidence type="ECO:0000256" key="12">
    <source>
        <dbReference type="RuleBase" id="RU364045"/>
    </source>
</evidence>